<comment type="function">
    <text evidence="11">Required for the insertion and/or proper folding and/or complex formation of integral membrane proteins into the membrane. Involved in integration of membrane proteins that insert both dependently and independently of the Sec translocase complex, as well as at least some lipoproteins. Aids folding of multispanning membrane proteins.</text>
</comment>
<evidence type="ECO:0000256" key="3">
    <source>
        <dbReference type="ARBA" id="ARBA00015325"/>
    </source>
</evidence>
<keyword evidence="20" id="KW-1185">Reference proteome</keyword>
<reference evidence="20" key="1">
    <citation type="journal article" date="2019" name="Int. J. Syst. Evol. Microbiol.">
        <title>The Global Catalogue of Microorganisms (GCM) 10K type strain sequencing project: providing services to taxonomists for standard genome sequencing and annotation.</title>
        <authorList>
            <consortium name="The Broad Institute Genomics Platform"/>
            <consortium name="The Broad Institute Genome Sequencing Center for Infectious Disease"/>
            <person name="Wu L."/>
            <person name="Ma J."/>
        </authorList>
    </citation>
    <scope>NUCLEOTIDE SEQUENCE [LARGE SCALE GENOMIC DNA]</scope>
    <source>
        <strain evidence="20">JCM 14718</strain>
    </source>
</reference>
<evidence type="ECO:0000256" key="16">
    <source>
        <dbReference type="RuleBase" id="RU003945"/>
    </source>
</evidence>
<protein>
    <recommendedName>
        <fullName evidence="3">Membrane protein insertase YidC</fullName>
    </recommendedName>
    <alternativeName>
        <fullName evidence="15">Foldase YidC</fullName>
    </alternativeName>
    <alternativeName>
        <fullName evidence="14">Membrane integrase YidC</fullName>
    </alternativeName>
    <alternativeName>
        <fullName evidence="13">Membrane protein YidC</fullName>
    </alternativeName>
</protein>
<evidence type="ECO:0000256" key="2">
    <source>
        <dbReference type="ARBA" id="ARBA00010527"/>
    </source>
</evidence>
<evidence type="ECO:0000256" key="11">
    <source>
        <dbReference type="ARBA" id="ARBA00025034"/>
    </source>
</evidence>
<evidence type="ECO:0000313" key="20">
    <source>
        <dbReference type="Proteomes" id="UP001500618"/>
    </source>
</evidence>
<evidence type="ECO:0000256" key="4">
    <source>
        <dbReference type="ARBA" id="ARBA00022448"/>
    </source>
</evidence>
<feature type="domain" description="Membrane insertase YidC/Oxa/ALB C-terminal" evidence="18">
    <location>
        <begin position="33"/>
        <end position="232"/>
    </location>
</feature>
<dbReference type="InterPro" id="IPR001708">
    <property type="entry name" value="YidC/ALB3/OXA1/COX18"/>
</dbReference>
<feature type="transmembrane region" description="Helical" evidence="17">
    <location>
        <begin position="26"/>
        <end position="47"/>
    </location>
</feature>
<keyword evidence="5" id="KW-1003">Cell membrane</keyword>
<evidence type="ECO:0000256" key="8">
    <source>
        <dbReference type="ARBA" id="ARBA00022989"/>
    </source>
</evidence>
<evidence type="ECO:0000256" key="15">
    <source>
        <dbReference type="ARBA" id="ARBA00033342"/>
    </source>
</evidence>
<evidence type="ECO:0000256" key="5">
    <source>
        <dbReference type="ARBA" id="ARBA00022475"/>
    </source>
</evidence>
<comment type="similarity">
    <text evidence="2">Belongs to the OXA1/ALB3/YidC family. Type 1 subfamily.</text>
</comment>
<evidence type="ECO:0000256" key="1">
    <source>
        <dbReference type="ARBA" id="ARBA00004651"/>
    </source>
</evidence>
<evidence type="ECO:0000256" key="13">
    <source>
        <dbReference type="ARBA" id="ARBA00031538"/>
    </source>
</evidence>
<feature type="transmembrane region" description="Helical" evidence="17">
    <location>
        <begin position="194"/>
        <end position="218"/>
    </location>
</feature>
<gene>
    <name evidence="19" type="primary">yidC_1</name>
    <name evidence="19" type="ORF">GCM10009765_08230</name>
</gene>
<evidence type="ECO:0000256" key="17">
    <source>
        <dbReference type="SAM" id="Phobius"/>
    </source>
</evidence>
<organism evidence="19 20">
    <name type="scientific">Fodinicola feengrottensis</name>
    <dbReference type="NCBI Taxonomy" id="435914"/>
    <lineage>
        <taxon>Bacteria</taxon>
        <taxon>Bacillati</taxon>
        <taxon>Actinomycetota</taxon>
        <taxon>Actinomycetes</taxon>
        <taxon>Mycobacteriales</taxon>
        <taxon>Fodinicola</taxon>
    </lineage>
</organism>
<dbReference type="EMBL" id="BAAANY010000002">
    <property type="protein sequence ID" value="GAA1661144.1"/>
    <property type="molecule type" value="Genomic_DNA"/>
</dbReference>
<keyword evidence="10" id="KW-0143">Chaperone</keyword>
<proteinExistence type="inferred from homology"/>
<comment type="subunit">
    <text evidence="12">Interacts with the Sec translocase complex via SecD. Specifically interacts with transmembrane segments of nascent integral membrane proteins during membrane integration.</text>
</comment>
<dbReference type="InterPro" id="IPR047196">
    <property type="entry name" value="YidC_ALB_C"/>
</dbReference>
<feature type="transmembrane region" description="Helical" evidence="17">
    <location>
        <begin position="152"/>
        <end position="173"/>
    </location>
</feature>
<evidence type="ECO:0000256" key="12">
    <source>
        <dbReference type="ARBA" id="ARBA00026028"/>
    </source>
</evidence>
<dbReference type="PANTHER" id="PTHR12428:SF65">
    <property type="entry name" value="CYTOCHROME C OXIDASE ASSEMBLY PROTEIN COX18, MITOCHONDRIAL"/>
    <property type="match status" value="1"/>
</dbReference>
<dbReference type="Pfam" id="PF02096">
    <property type="entry name" value="60KD_IMP"/>
    <property type="match status" value="1"/>
</dbReference>
<evidence type="ECO:0000256" key="6">
    <source>
        <dbReference type="ARBA" id="ARBA00022692"/>
    </source>
</evidence>
<sequence length="253" mass="27740">MPDLFGWPMAAAHFLVTTLATLLSPMLAGASTVVAIVLFTVAVRLLLLPFSRAAVRGEKARAAVAPQTQEIYRQHRNDPEKLQREIAALHRESGTSMFAGFLPLLAQMPFFMVMYRLFTSSTVQGKTNDLLGHTLLGTPLGTHWATTLSAGFPLQSAVFLGLFGALGVVGWLSMRWQARIAAPAPQQNPLLAKILRLLPFTTIVVAAFLPLAAGIYLLTTTAWTYGERHVLRRQEKPVQAEIELADKPRKRTA</sequence>
<dbReference type="RefSeq" id="WP_344307231.1">
    <property type="nucleotide sequence ID" value="NZ_BAAANY010000002.1"/>
</dbReference>
<keyword evidence="7" id="KW-0653">Protein transport</keyword>
<name>A0ABP4RV84_9ACTN</name>
<dbReference type="PANTHER" id="PTHR12428">
    <property type="entry name" value="OXA1"/>
    <property type="match status" value="1"/>
</dbReference>
<dbReference type="CDD" id="cd20070">
    <property type="entry name" value="5TM_YidC_Alb3"/>
    <property type="match status" value="1"/>
</dbReference>
<evidence type="ECO:0000256" key="10">
    <source>
        <dbReference type="ARBA" id="ARBA00023186"/>
    </source>
</evidence>
<evidence type="ECO:0000259" key="18">
    <source>
        <dbReference type="Pfam" id="PF02096"/>
    </source>
</evidence>
<accession>A0ABP4RV84</accession>
<keyword evidence="6 16" id="KW-0812">Transmembrane</keyword>
<evidence type="ECO:0000313" key="19">
    <source>
        <dbReference type="EMBL" id="GAA1661144.1"/>
    </source>
</evidence>
<comment type="caution">
    <text evidence="19">The sequence shown here is derived from an EMBL/GenBank/DDBJ whole genome shotgun (WGS) entry which is preliminary data.</text>
</comment>
<keyword evidence="8 17" id="KW-1133">Transmembrane helix</keyword>
<evidence type="ECO:0000256" key="14">
    <source>
        <dbReference type="ARBA" id="ARBA00033245"/>
    </source>
</evidence>
<evidence type="ECO:0000256" key="7">
    <source>
        <dbReference type="ARBA" id="ARBA00022927"/>
    </source>
</evidence>
<dbReference type="NCBIfam" id="TIGR03592">
    <property type="entry name" value="yidC_oxa1_cterm"/>
    <property type="match status" value="1"/>
</dbReference>
<feature type="transmembrane region" description="Helical" evidence="17">
    <location>
        <begin position="98"/>
        <end position="118"/>
    </location>
</feature>
<dbReference type="Proteomes" id="UP001500618">
    <property type="component" value="Unassembled WGS sequence"/>
</dbReference>
<comment type="subcellular location">
    <subcellularLocation>
        <location evidence="1">Cell membrane</location>
        <topology evidence="1">Multi-pass membrane protein</topology>
    </subcellularLocation>
    <subcellularLocation>
        <location evidence="16">Membrane</location>
        <topology evidence="16">Multi-pass membrane protein</topology>
    </subcellularLocation>
</comment>
<dbReference type="InterPro" id="IPR028055">
    <property type="entry name" value="YidC/Oxa/ALB_C"/>
</dbReference>
<keyword evidence="4" id="KW-0813">Transport</keyword>
<evidence type="ECO:0000256" key="9">
    <source>
        <dbReference type="ARBA" id="ARBA00023136"/>
    </source>
</evidence>
<keyword evidence="9 17" id="KW-0472">Membrane</keyword>